<dbReference type="PANTHER" id="PTHR31811:SF0">
    <property type="entry name" value="TRNA A64-2'-O-RIBOSYLPHOSPHATE TRANSFERASE"/>
    <property type="match status" value="1"/>
</dbReference>
<proteinExistence type="predicted"/>
<dbReference type="STRING" id="742152.A0A2H3J362"/>
<reference evidence="4 5" key="1">
    <citation type="journal article" date="2012" name="Science">
        <title>The Paleozoic origin of enzymatic lignin decomposition reconstructed from 31 fungal genomes.</title>
        <authorList>
            <person name="Floudas D."/>
            <person name="Binder M."/>
            <person name="Riley R."/>
            <person name="Barry K."/>
            <person name="Blanchette R.A."/>
            <person name="Henrissat B."/>
            <person name="Martinez A.T."/>
            <person name="Otillar R."/>
            <person name="Spatafora J.W."/>
            <person name="Yadav J.S."/>
            <person name="Aerts A."/>
            <person name="Benoit I."/>
            <person name="Boyd A."/>
            <person name="Carlson A."/>
            <person name="Copeland A."/>
            <person name="Coutinho P.M."/>
            <person name="de Vries R.P."/>
            <person name="Ferreira P."/>
            <person name="Findley K."/>
            <person name="Foster B."/>
            <person name="Gaskell J."/>
            <person name="Glotzer D."/>
            <person name="Gorecki P."/>
            <person name="Heitman J."/>
            <person name="Hesse C."/>
            <person name="Hori C."/>
            <person name="Igarashi K."/>
            <person name="Jurgens J.A."/>
            <person name="Kallen N."/>
            <person name="Kersten P."/>
            <person name="Kohler A."/>
            <person name="Kuees U."/>
            <person name="Kumar T.K.A."/>
            <person name="Kuo A."/>
            <person name="LaButti K."/>
            <person name="Larrondo L.F."/>
            <person name="Lindquist E."/>
            <person name="Ling A."/>
            <person name="Lombard V."/>
            <person name="Lucas S."/>
            <person name="Lundell T."/>
            <person name="Martin R."/>
            <person name="McLaughlin D.J."/>
            <person name="Morgenstern I."/>
            <person name="Morin E."/>
            <person name="Murat C."/>
            <person name="Nagy L.G."/>
            <person name="Nolan M."/>
            <person name="Ohm R.A."/>
            <person name="Patyshakuliyeva A."/>
            <person name="Rokas A."/>
            <person name="Ruiz-Duenas F.J."/>
            <person name="Sabat G."/>
            <person name="Salamov A."/>
            <person name="Samejima M."/>
            <person name="Schmutz J."/>
            <person name="Slot J.C."/>
            <person name="St John F."/>
            <person name="Stenlid J."/>
            <person name="Sun H."/>
            <person name="Sun S."/>
            <person name="Syed K."/>
            <person name="Tsang A."/>
            <person name="Wiebenga A."/>
            <person name="Young D."/>
            <person name="Pisabarro A."/>
            <person name="Eastwood D.C."/>
            <person name="Martin F."/>
            <person name="Cullen D."/>
            <person name="Grigoriev I.V."/>
            <person name="Hibbett D.S."/>
        </authorList>
    </citation>
    <scope>NUCLEOTIDE SEQUENCE [LARGE SCALE GENOMIC DNA]</scope>
    <source>
        <strain evidence="4 5">MD-104</strain>
    </source>
</reference>
<dbReference type="InterPro" id="IPR029021">
    <property type="entry name" value="Prot-tyrosine_phosphatase-like"/>
</dbReference>
<dbReference type="GO" id="GO:0043399">
    <property type="term" value="F:tRNA adenosine(64)-2'-O-ribosylphosphate transferase activity"/>
    <property type="evidence" value="ECO:0007669"/>
    <property type="project" value="InterPro"/>
</dbReference>
<dbReference type="PANTHER" id="PTHR31811">
    <property type="entry name" value="TRNA A64-2'-O-RIBOSYLPHOSPHATE TRANSFERASE"/>
    <property type="match status" value="1"/>
</dbReference>
<organism evidence="4 5">
    <name type="scientific">Wolfiporia cocos (strain MD-104)</name>
    <name type="common">Brown rot fungus</name>
    <dbReference type="NCBI Taxonomy" id="742152"/>
    <lineage>
        <taxon>Eukaryota</taxon>
        <taxon>Fungi</taxon>
        <taxon>Dikarya</taxon>
        <taxon>Basidiomycota</taxon>
        <taxon>Agaricomycotina</taxon>
        <taxon>Agaricomycetes</taxon>
        <taxon>Polyporales</taxon>
        <taxon>Phaeolaceae</taxon>
        <taxon>Wolfiporia</taxon>
    </lineage>
</organism>
<evidence type="ECO:0000256" key="1">
    <source>
        <dbReference type="SAM" id="MobiDB-lite"/>
    </source>
</evidence>
<dbReference type="GO" id="GO:0019988">
    <property type="term" value="P:charged-tRNA amino acid modification"/>
    <property type="evidence" value="ECO:0007669"/>
    <property type="project" value="InterPro"/>
</dbReference>
<evidence type="ECO:0000313" key="4">
    <source>
        <dbReference type="EMBL" id="PCH36606.1"/>
    </source>
</evidence>
<dbReference type="OrthoDB" id="45256at2759"/>
<feature type="domain" description="Rit1 N-terminal" evidence="3">
    <location>
        <begin position="22"/>
        <end position="287"/>
    </location>
</feature>
<dbReference type="Pfam" id="PF17184">
    <property type="entry name" value="Rit1_C"/>
    <property type="match status" value="1"/>
</dbReference>
<feature type="domain" description="Rit1 DUSP-like" evidence="2">
    <location>
        <begin position="373"/>
        <end position="485"/>
    </location>
</feature>
<protein>
    <submittedName>
        <fullName evidence="4">Initiator tRNA phosphoribosyl transferase</fullName>
    </submittedName>
</protein>
<dbReference type="AlphaFoldDB" id="A0A2H3J362"/>
<dbReference type="PIRSF" id="PIRSF007747">
    <property type="entry name" value="Ribosyl_Ptfrase"/>
    <property type="match status" value="1"/>
</dbReference>
<evidence type="ECO:0000259" key="3">
    <source>
        <dbReference type="Pfam" id="PF17184"/>
    </source>
</evidence>
<dbReference type="Proteomes" id="UP000218811">
    <property type="component" value="Unassembled WGS sequence"/>
</dbReference>
<dbReference type="GO" id="GO:0005737">
    <property type="term" value="C:cytoplasm"/>
    <property type="evidence" value="ECO:0007669"/>
    <property type="project" value="TreeGrafter"/>
</dbReference>
<feature type="region of interest" description="Disordered" evidence="1">
    <location>
        <begin position="289"/>
        <end position="312"/>
    </location>
</feature>
<keyword evidence="4" id="KW-0808">Transferase</keyword>
<dbReference type="Pfam" id="PF04179">
    <property type="entry name" value="Init_tRNA_PT"/>
    <property type="match status" value="1"/>
</dbReference>
<dbReference type="InterPro" id="IPR033421">
    <property type="entry name" value="Rit1_DUSP-like"/>
</dbReference>
<dbReference type="InterPro" id="IPR033449">
    <property type="entry name" value="Rit1_N"/>
</dbReference>
<accession>A0A2H3J362</accession>
<dbReference type="Gene3D" id="3.90.190.10">
    <property type="entry name" value="Protein tyrosine phosphatase superfamily"/>
    <property type="match status" value="1"/>
</dbReference>
<gene>
    <name evidence="4" type="ORF">WOLCODRAFT_140525</name>
</gene>
<keyword evidence="5" id="KW-1185">Reference proteome</keyword>
<dbReference type="OMA" id="PVFWANQ"/>
<sequence length="498" mass="54518">MTTNMDQDALACRDEAQALAHLRKESLDVYNRIHSISEDIDFVNSVHAAYPHLPVLPNLRCGAWYVDPRIARQEPAYYKSTDGHFGNWSFNLRRPNLHLLSIVVAEGGLILVDSTRSGKRIPDALSKTVPIWCAVINRAVQRRYPSREKDSWDTQLYCPPGAVSAQEVGQISTRLDSWVDSLLNSAYIISDLLKPLRPLWLTPATSTFPQLARGVVQDFYPILCVSASRQPRDGMERRAGGYAYVQGSGDDHELWGMGLTPQLFWTHRDTLLAASRVQLPAHLASLVRPASPSASLSPPAPTSPRARPDTWRMPPTSIAHVGARIALSALGDLPSPLPSALPSCPPLERAAYVLISPAAHTPDAPAYARETAVLQISLAAGKKDQLYFLQAVLPRAAAFAGAQLAQGARVCVCCESGGDASVGVALAVLQLFFDDMGSFVRDPAQQSVLRSSATKQSISKRLQWIISSRPQANPSRATLKRVNEYILTSPSFRRQRHA</sequence>
<evidence type="ECO:0000259" key="2">
    <source>
        <dbReference type="Pfam" id="PF04179"/>
    </source>
</evidence>
<dbReference type="InterPro" id="IPR007306">
    <property type="entry name" value="Rit1"/>
</dbReference>
<name>A0A2H3J362_WOLCO</name>
<evidence type="ECO:0000313" key="5">
    <source>
        <dbReference type="Proteomes" id="UP000218811"/>
    </source>
</evidence>
<dbReference type="EMBL" id="KB467887">
    <property type="protein sequence ID" value="PCH36606.1"/>
    <property type="molecule type" value="Genomic_DNA"/>
</dbReference>